<dbReference type="GO" id="GO:0004190">
    <property type="term" value="F:aspartic-type endopeptidase activity"/>
    <property type="evidence" value="ECO:0007669"/>
    <property type="project" value="UniProtKB-KW"/>
</dbReference>
<dbReference type="FunFam" id="2.40.70.10:FF:000115">
    <property type="entry name" value="Lysosomal aspartic protease"/>
    <property type="match status" value="1"/>
</dbReference>
<evidence type="ECO:0000256" key="1">
    <source>
        <dbReference type="ARBA" id="ARBA00007447"/>
    </source>
</evidence>
<evidence type="ECO:0000256" key="5">
    <source>
        <dbReference type="PIRSR" id="PIRSR601461-1"/>
    </source>
</evidence>
<keyword evidence="6" id="KW-1015">Disulfide bond</keyword>
<evidence type="ECO:0000256" key="8">
    <source>
        <dbReference type="SAM" id="SignalP"/>
    </source>
</evidence>
<protein>
    <recommendedName>
        <fullName evidence="9">Peptidase A1 domain-containing protein</fullName>
    </recommendedName>
</protein>
<keyword evidence="3 7" id="KW-0064">Aspartyl protease</keyword>
<gene>
    <name evidence="10" type="ORF">O3M35_007899</name>
</gene>
<feature type="signal peptide" evidence="8">
    <location>
        <begin position="1"/>
        <end position="22"/>
    </location>
</feature>
<dbReference type="PANTHER" id="PTHR47966">
    <property type="entry name" value="BETA-SITE APP-CLEAVING ENZYME, ISOFORM A-RELATED"/>
    <property type="match status" value="1"/>
</dbReference>
<feature type="disulfide bond" evidence="6">
    <location>
        <begin position="105"/>
        <end position="112"/>
    </location>
</feature>
<reference evidence="10 11" key="1">
    <citation type="submission" date="2022-12" db="EMBL/GenBank/DDBJ databases">
        <title>Chromosome-level genome assembly of true bugs.</title>
        <authorList>
            <person name="Ma L."/>
            <person name="Li H."/>
        </authorList>
    </citation>
    <scope>NUCLEOTIDE SEQUENCE [LARGE SCALE GENOMIC DNA]</scope>
    <source>
        <strain evidence="10">Lab_2022b</strain>
    </source>
</reference>
<proteinExistence type="inferred from homology"/>
<dbReference type="GO" id="GO:0006508">
    <property type="term" value="P:proteolysis"/>
    <property type="evidence" value="ECO:0007669"/>
    <property type="project" value="UniProtKB-KW"/>
</dbReference>
<feature type="disulfide bond" evidence="6">
    <location>
        <begin position="271"/>
        <end position="275"/>
    </location>
</feature>
<keyword evidence="2 7" id="KW-0645">Protease</keyword>
<evidence type="ECO:0000313" key="11">
    <source>
        <dbReference type="Proteomes" id="UP001461498"/>
    </source>
</evidence>
<dbReference type="Pfam" id="PF00026">
    <property type="entry name" value="Asp"/>
    <property type="match status" value="1"/>
</dbReference>
<dbReference type="Gene3D" id="2.40.70.10">
    <property type="entry name" value="Acid Proteases"/>
    <property type="match status" value="2"/>
</dbReference>
<evidence type="ECO:0000256" key="4">
    <source>
        <dbReference type="ARBA" id="ARBA00022801"/>
    </source>
</evidence>
<feature type="domain" description="Peptidase A1" evidence="9">
    <location>
        <begin position="74"/>
        <end position="388"/>
    </location>
</feature>
<dbReference type="InterPro" id="IPR021109">
    <property type="entry name" value="Peptidase_aspartic_dom_sf"/>
</dbReference>
<dbReference type="Proteomes" id="UP001461498">
    <property type="component" value="Unassembled WGS sequence"/>
</dbReference>
<dbReference type="PANTHER" id="PTHR47966:SF51">
    <property type="entry name" value="BETA-SITE APP-CLEAVING ENZYME, ISOFORM A-RELATED"/>
    <property type="match status" value="1"/>
</dbReference>
<dbReference type="PROSITE" id="PS51767">
    <property type="entry name" value="PEPTIDASE_A1"/>
    <property type="match status" value="1"/>
</dbReference>
<feature type="disulfide bond" evidence="6">
    <location>
        <begin position="314"/>
        <end position="350"/>
    </location>
</feature>
<evidence type="ECO:0000313" key="10">
    <source>
        <dbReference type="EMBL" id="KAK9508178.1"/>
    </source>
</evidence>
<keyword evidence="11" id="KW-1185">Reference proteome</keyword>
<accession>A0AAW1DDI5</accession>
<dbReference type="InterPro" id="IPR001969">
    <property type="entry name" value="Aspartic_peptidase_AS"/>
</dbReference>
<dbReference type="PROSITE" id="PS00141">
    <property type="entry name" value="ASP_PROTEASE"/>
    <property type="match status" value="2"/>
</dbReference>
<dbReference type="SUPFAM" id="SSF50630">
    <property type="entry name" value="Acid proteases"/>
    <property type="match status" value="1"/>
</dbReference>
<dbReference type="EMBL" id="JAPXFL010000004">
    <property type="protein sequence ID" value="KAK9508178.1"/>
    <property type="molecule type" value="Genomic_DNA"/>
</dbReference>
<comment type="similarity">
    <text evidence="1 7">Belongs to the peptidase A1 family.</text>
</comment>
<dbReference type="InterPro" id="IPR001461">
    <property type="entry name" value="Aspartic_peptidase_A1"/>
</dbReference>
<name>A0AAW1DDI5_9HEMI</name>
<evidence type="ECO:0000256" key="2">
    <source>
        <dbReference type="ARBA" id="ARBA00022670"/>
    </source>
</evidence>
<dbReference type="AlphaFoldDB" id="A0AAW1DDI5"/>
<evidence type="ECO:0000259" key="9">
    <source>
        <dbReference type="PROSITE" id="PS51767"/>
    </source>
</evidence>
<dbReference type="PRINTS" id="PR00792">
    <property type="entry name" value="PEPSIN"/>
</dbReference>
<keyword evidence="8" id="KW-0732">Signal</keyword>
<evidence type="ECO:0000256" key="3">
    <source>
        <dbReference type="ARBA" id="ARBA00022750"/>
    </source>
</evidence>
<feature type="chain" id="PRO_5043575848" description="Peptidase A1 domain-containing protein" evidence="8">
    <location>
        <begin position="23"/>
        <end position="391"/>
    </location>
</feature>
<dbReference type="InterPro" id="IPR033121">
    <property type="entry name" value="PEPTIDASE_A1"/>
</dbReference>
<keyword evidence="4 7" id="KW-0378">Hydrolase</keyword>
<dbReference type="Gene3D" id="2.60.40.1960">
    <property type="match status" value="1"/>
</dbReference>
<feature type="active site" evidence="5">
    <location>
        <position position="92"/>
    </location>
</feature>
<evidence type="ECO:0000256" key="6">
    <source>
        <dbReference type="PIRSR" id="PIRSR601461-2"/>
    </source>
</evidence>
<evidence type="ECO:0000256" key="7">
    <source>
        <dbReference type="RuleBase" id="RU000454"/>
    </source>
</evidence>
<feature type="active site" evidence="5">
    <location>
        <position position="280"/>
    </location>
</feature>
<organism evidence="10 11">
    <name type="scientific">Rhynocoris fuscipes</name>
    <dbReference type="NCBI Taxonomy" id="488301"/>
    <lineage>
        <taxon>Eukaryota</taxon>
        <taxon>Metazoa</taxon>
        <taxon>Ecdysozoa</taxon>
        <taxon>Arthropoda</taxon>
        <taxon>Hexapoda</taxon>
        <taxon>Insecta</taxon>
        <taxon>Pterygota</taxon>
        <taxon>Neoptera</taxon>
        <taxon>Paraneoptera</taxon>
        <taxon>Hemiptera</taxon>
        <taxon>Heteroptera</taxon>
        <taxon>Panheteroptera</taxon>
        <taxon>Cimicomorpha</taxon>
        <taxon>Reduviidae</taxon>
        <taxon>Harpactorinae</taxon>
        <taxon>Harpactorini</taxon>
        <taxon>Rhynocoris</taxon>
    </lineage>
</organism>
<sequence length="391" mass="44189">MAVKQFVRCSLLLLFLFNFSNASFKIPLHRQKNRAKTIFEYYHRMSHPELKPLFYSSDSLEHNEPLKNYGNVQYYGVISLGTPAQEFEVIFDTGSSNLWVPSSQCAETSKACQTHKKYDSSLSSTYEEDGRKVRITYASGSMRGFFSRDDLTVSDLAVINQTFIEATEEVGSTFETALYDGIFGLGFPSIAKKHAKPPFFNMIKQGLIDKSIFTFHLNKIDTESGDGGVIEFGGWDEEKFDVNSIDYIPVPEQNYWQFSMDSIKIGDTDICSENCIGMADTGTSLIMGPYDEIILLFNTIGAEIFKNRIGVIECTKVPTLPDITFSIKGKDYVMKPEDYTKTFEAEPTYCITEFTTMPNYSGAWVLGDSFLVKYYTIFNVEESSVAFATLK</sequence>
<comment type="caution">
    <text evidence="10">The sequence shown here is derived from an EMBL/GenBank/DDBJ whole genome shotgun (WGS) entry which is preliminary data.</text>
</comment>